<protein>
    <recommendedName>
        <fullName evidence="3">Rieske domain-containing protein</fullName>
    </recommendedName>
</protein>
<evidence type="ECO:0000313" key="2">
    <source>
        <dbReference type="Proteomes" id="UP000013827"/>
    </source>
</evidence>
<keyword evidence="2" id="KW-1185">Reference proteome</keyword>
<reference evidence="1" key="2">
    <citation type="submission" date="2024-10" db="UniProtKB">
        <authorList>
            <consortium name="EnsemblProtists"/>
        </authorList>
    </citation>
    <scope>IDENTIFICATION</scope>
</reference>
<proteinExistence type="predicted"/>
<dbReference type="Gene3D" id="2.102.10.10">
    <property type="entry name" value="Rieske [2Fe-2S] iron-sulphur domain"/>
    <property type="match status" value="1"/>
</dbReference>
<accession>A0A0D3K5E7</accession>
<organism evidence="1 2">
    <name type="scientific">Emiliania huxleyi (strain CCMP1516)</name>
    <dbReference type="NCBI Taxonomy" id="280463"/>
    <lineage>
        <taxon>Eukaryota</taxon>
        <taxon>Haptista</taxon>
        <taxon>Haptophyta</taxon>
        <taxon>Prymnesiophyceae</taxon>
        <taxon>Isochrysidales</taxon>
        <taxon>Noelaerhabdaceae</taxon>
        <taxon>Emiliania</taxon>
    </lineage>
</organism>
<dbReference type="EnsemblProtists" id="EOD30982">
    <property type="protein sequence ID" value="EOD30982"/>
    <property type="gene ID" value="EMIHUDRAFT_434327"/>
</dbReference>
<dbReference type="HOGENOM" id="CLU_1386465_0_0_1"/>
<dbReference type="GeneID" id="17276255"/>
<dbReference type="Proteomes" id="UP000013827">
    <property type="component" value="Unassembled WGS sequence"/>
</dbReference>
<reference evidence="2" key="1">
    <citation type="journal article" date="2013" name="Nature">
        <title>Pan genome of the phytoplankton Emiliania underpins its global distribution.</title>
        <authorList>
            <person name="Read B.A."/>
            <person name="Kegel J."/>
            <person name="Klute M.J."/>
            <person name="Kuo A."/>
            <person name="Lefebvre S.C."/>
            <person name="Maumus F."/>
            <person name="Mayer C."/>
            <person name="Miller J."/>
            <person name="Monier A."/>
            <person name="Salamov A."/>
            <person name="Young J."/>
            <person name="Aguilar M."/>
            <person name="Claverie J.M."/>
            <person name="Frickenhaus S."/>
            <person name="Gonzalez K."/>
            <person name="Herman E.K."/>
            <person name="Lin Y.C."/>
            <person name="Napier J."/>
            <person name="Ogata H."/>
            <person name="Sarno A.F."/>
            <person name="Shmutz J."/>
            <person name="Schroeder D."/>
            <person name="de Vargas C."/>
            <person name="Verret F."/>
            <person name="von Dassow P."/>
            <person name="Valentin K."/>
            <person name="Van de Peer Y."/>
            <person name="Wheeler G."/>
            <person name="Dacks J.B."/>
            <person name="Delwiche C.F."/>
            <person name="Dyhrman S.T."/>
            <person name="Glockner G."/>
            <person name="John U."/>
            <person name="Richards T."/>
            <person name="Worden A.Z."/>
            <person name="Zhang X."/>
            <person name="Grigoriev I.V."/>
            <person name="Allen A.E."/>
            <person name="Bidle K."/>
            <person name="Borodovsky M."/>
            <person name="Bowler C."/>
            <person name="Brownlee C."/>
            <person name="Cock J.M."/>
            <person name="Elias M."/>
            <person name="Gladyshev V.N."/>
            <person name="Groth M."/>
            <person name="Guda C."/>
            <person name="Hadaegh A."/>
            <person name="Iglesias-Rodriguez M.D."/>
            <person name="Jenkins J."/>
            <person name="Jones B.M."/>
            <person name="Lawson T."/>
            <person name="Leese F."/>
            <person name="Lindquist E."/>
            <person name="Lobanov A."/>
            <person name="Lomsadze A."/>
            <person name="Malik S.B."/>
            <person name="Marsh M.E."/>
            <person name="Mackinder L."/>
            <person name="Mock T."/>
            <person name="Mueller-Roeber B."/>
            <person name="Pagarete A."/>
            <person name="Parker M."/>
            <person name="Probert I."/>
            <person name="Quesneville H."/>
            <person name="Raines C."/>
            <person name="Rensing S.A."/>
            <person name="Riano-Pachon D.M."/>
            <person name="Richier S."/>
            <person name="Rokitta S."/>
            <person name="Shiraiwa Y."/>
            <person name="Soanes D.M."/>
            <person name="van der Giezen M."/>
            <person name="Wahlund T.M."/>
            <person name="Williams B."/>
            <person name="Wilson W."/>
            <person name="Wolfe G."/>
            <person name="Wurch L.L."/>
        </authorList>
    </citation>
    <scope>NUCLEOTIDE SEQUENCE</scope>
</reference>
<dbReference type="InterPro" id="IPR036922">
    <property type="entry name" value="Rieske_2Fe-2S_sf"/>
</dbReference>
<dbReference type="RefSeq" id="XP_005783411.1">
    <property type="nucleotide sequence ID" value="XM_005783354.1"/>
</dbReference>
<evidence type="ECO:0008006" key="3">
    <source>
        <dbReference type="Google" id="ProtNLM"/>
    </source>
</evidence>
<dbReference type="PaxDb" id="2903-EOD30982"/>
<dbReference type="AlphaFoldDB" id="A0A0D3K5E7"/>
<evidence type="ECO:0000313" key="1">
    <source>
        <dbReference type="EnsemblProtists" id="EOD30982"/>
    </source>
</evidence>
<dbReference type="SUPFAM" id="SSF50022">
    <property type="entry name" value="ISP domain"/>
    <property type="match status" value="1"/>
</dbReference>
<dbReference type="KEGG" id="ehx:EMIHUDRAFT_434327"/>
<dbReference type="GO" id="GO:0051537">
    <property type="term" value="F:2 iron, 2 sulfur cluster binding"/>
    <property type="evidence" value="ECO:0007669"/>
    <property type="project" value="InterPro"/>
</dbReference>
<name>A0A0D3K5E7_EMIH1</name>
<sequence length="197" mass="21318">MKGKGSRGMPKKAMMRPGDMVNTGAKKRMMARDFQQKKEWVRVAKLEDDLAAKGSTKAVEAGRAPGGMGPTGFQEGSKYIWSLVRGEGYYGEDGEEEAKVFATDGACRACKFPLTRGVWSGAQAGCDEQTLTCPACGTRYSLESGEPLDFLPGDNPVHWLAKVANEKNGPQRLAVLPTRVSKSGAVYVRLPENTIID</sequence>